<evidence type="ECO:0000313" key="1">
    <source>
        <dbReference type="EMBL" id="GAA0819492.1"/>
    </source>
</evidence>
<keyword evidence="2" id="KW-1185">Reference proteome</keyword>
<proteinExistence type="predicted"/>
<reference evidence="2" key="1">
    <citation type="journal article" date="2019" name="Int. J. Syst. Evol. Microbiol.">
        <title>The Global Catalogue of Microorganisms (GCM) 10K type strain sequencing project: providing services to taxonomists for standard genome sequencing and annotation.</title>
        <authorList>
            <consortium name="The Broad Institute Genomics Platform"/>
            <consortium name="The Broad Institute Genome Sequencing Center for Infectious Disease"/>
            <person name="Wu L."/>
            <person name="Ma J."/>
        </authorList>
    </citation>
    <scope>NUCLEOTIDE SEQUENCE [LARGE SCALE GENOMIC DNA]</scope>
    <source>
        <strain evidence="2">JCM 15608</strain>
    </source>
</reference>
<accession>A0ABP3WIM2</accession>
<sequence>MKIFVIDKCGWVNVYKSEISVEESLEPIDIKNNEYQIINSNGFMYKLKPSLDTYSEFKLLCTEKRNMQLLVKLNSNQSLEQFKI</sequence>
<organism evidence="1 2">
    <name type="scientific">Colwellia asteriadis</name>
    <dbReference type="NCBI Taxonomy" id="517723"/>
    <lineage>
        <taxon>Bacteria</taxon>
        <taxon>Pseudomonadati</taxon>
        <taxon>Pseudomonadota</taxon>
        <taxon>Gammaproteobacteria</taxon>
        <taxon>Alteromonadales</taxon>
        <taxon>Colwelliaceae</taxon>
        <taxon>Colwellia</taxon>
    </lineage>
</organism>
<dbReference type="EMBL" id="BAAAFA010000008">
    <property type="protein sequence ID" value="GAA0819492.1"/>
    <property type="molecule type" value="Genomic_DNA"/>
</dbReference>
<comment type="caution">
    <text evidence="1">The sequence shown here is derived from an EMBL/GenBank/DDBJ whole genome shotgun (WGS) entry which is preliminary data.</text>
</comment>
<evidence type="ECO:0000313" key="2">
    <source>
        <dbReference type="Proteomes" id="UP001500021"/>
    </source>
</evidence>
<dbReference type="RefSeq" id="WP_343817675.1">
    <property type="nucleotide sequence ID" value="NZ_BAAAFA010000008.1"/>
</dbReference>
<gene>
    <name evidence="1" type="ORF">GCM10009111_23570</name>
</gene>
<protein>
    <submittedName>
        <fullName evidence="1">Uncharacterized protein</fullName>
    </submittedName>
</protein>
<name>A0ABP3WIM2_9GAMM</name>
<dbReference type="Proteomes" id="UP001500021">
    <property type="component" value="Unassembled WGS sequence"/>
</dbReference>